<proteinExistence type="inferred from homology"/>
<feature type="binding site" evidence="13">
    <location>
        <begin position="183"/>
        <end position="186"/>
    </location>
    <ligand>
        <name>substrate</name>
    </ligand>
</feature>
<dbReference type="PANTHER" id="PTHR11749">
    <property type="entry name" value="RIBULOSE-5-PHOSPHATE-3-EPIMERASE"/>
    <property type="match status" value="1"/>
</dbReference>
<dbReference type="CDD" id="cd00429">
    <property type="entry name" value="RPE"/>
    <property type="match status" value="1"/>
</dbReference>
<name>A0A9D4YVA8_CHLVU</name>
<evidence type="ECO:0000256" key="8">
    <source>
        <dbReference type="ARBA" id="ARBA00022723"/>
    </source>
</evidence>
<dbReference type="PROSITE" id="PS01086">
    <property type="entry name" value="RIBUL_P_3_EPIMER_2"/>
    <property type="match status" value="1"/>
</dbReference>
<feature type="binding site" evidence="13">
    <location>
        <position position="47"/>
    </location>
    <ligand>
        <name>substrate</name>
    </ligand>
</feature>
<dbReference type="FunFam" id="3.20.20.70:FF:000004">
    <property type="entry name" value="Ribulose-phosphate 3-epimerase"/>
    <property type="match status" value="1"/>
</dbReference>
<dbReference type="InterPro" id="IPR013785">
    <property type="entry name" value="Aldolase_TIM"/>
</dbReference>
<feature type="binding site" evidence="12">
    <location>
        <position position="216"/>
    </location>
    <ligand>
        <name>a divalent metal cation</name>
        <dbReference type="ChEBI" id="CHEBI:60240"/>
    </ligand>
</feature>
<evidence type="ECO:0000256" key="5">
    <source>
        <dbReference type="ARBA" id="ARBA00001954"/>
    </source>
</evidence>
<dbReference type="OrthoDB" id="1927044at2759"/>
<keyword evidence="9 10" id="KW-0413">Isomerase</keyword>
<reference evidence="14" key="2">
    <citation type="submission" date="2020-11" db="EMBL/GenBank/DDBJ databases">
        <authorList>
            <person name="Cecchin M."/>
            <person name="Marcolungo L."/>
            <person name="Rossato M."/>
            <person name="Girolomoni L."/>
            <person name="Cosentino E."/>
            <person name="Cuine S."/>
            <person name="Li-Beisson Y."/>
            <person name="Delledonne M."/>
            <person name="Ballottari M."/>
        </authorList>
    </citation>
    <scope>NUCLEOTIDE SEQUENCE</scope>
    <source>
        <strain evidence="14">211/11P</strain>
        <tissue evidence="14">Whole cell</tissue>
    </source>
</reference>
<gene>
    <name evidence="14" type="ORF">D9Q98_006497</name>
</gene>
<dbReference type="InterPro" id="IPR011060">
    <property type="entry name" value="RibuloseP-bd_barrel"/>
</dbReference>
<evidence type="ECO:0000256" key="6">
    <source>
        <dbReference type="ARBA" id="ARBA00009541"/>
    </source>
</evidence>
<keyword evidence="15" id="KW-1185">Reference proteome</keyword>
<evidence type="ECO:0000256" key="9">
    <source>
        <dbReference type="ARBA" id="ARBA00023235"/>
    </source>
</evidence>
<evidence type="ECO:0000313" key="15">
    <source>
        <dbReference type="Proteomes" id="UP001055712"/>
    </source>
</evidence>
<comment type="cofactor">
    <cofactor evidence="4">
        <name>Zn(2+)</name>
        <dbReference type="ChEBI" id="CHEBI:29105"/>
    </cofactor>
</comment>
<dbReference type="HAMAP" id="MF_02227">
    <property type="entry name" value="RPE"/>
    <property type="match status" value="1"/>
</dbReference>
<dbReference type="PIRSF" id="PIRSF001461">
    <property type="entry name" value="RPE"/>
    <property type="match status" value="1"/>
</dbReference>
<evidence type="ECO:0000256" key="11">
    <source>
        <dbReference type="PIRSR" id="PIRSR001461-1"/>
    </source>
</evidence>
<feature type="binding site" evidence="12">
    <location>
        <position position="72"/>
    </location>
    <ligand>
        <name>a divalent metal cation</name>
        <dbReference type="ChEBI" id="CHEBI:60240"/>
    </ligand>
</feature>
<comment type="cofactor">
    <cofactor evidence="12">
        <name>a divalent metal cation</name>
        <dbReference type="ChEBI" id="CHEBI:60240"/>
    </cofactor>
    <text evidence="12">Binds 1 divalent metal cation per subunit.</text>
</comment>
<keyword evidence="12" id="KW-0464">Manganese</keyword>
<dbReference type="GO" id="GO:0046872">
    <property type="term" value="F:metal ion binding"/>
    <property type="evidence" value="ECO:0007669"/>
    <property type="project" value="UniProtKB-KW"/>
</dbReference>
<dbReference type="Gene3D" id="3.20.20.70">
    <property type="entry name" value="Aldolase class I"/>
    <property type="match status" value="1"/>
</dbReference>
<keyword evidence="12" id="KW-0170">Cobalt</keyword>
<keyword evidence="12" id="KW-0862">Zinc</keyword>
<protein>
    <recommendedName>
        <fullName evidence="7 10">Ribulose-phosphate 3-epimerase</fullName>
        <ecNumber evidence="7 10">5.1.3.1</ecNumber>
    </recommendedName>
</protein>
<dbReference type="NCBIfam" id="TIGR01163">
    <property type="entry name" value="rpe"/>
    <property type="match status" value="1"/>
</dbReference>
<feature type="binding site" evidence="13">
    <location>
        <begin position="238"/>
        <end position="239"/>
    </location>
    <ligand>
        <name>substrate</name>
    </ligand>
</feature>
<dbReference type="NCBIfam" id="NF004076">
    <property type="entry name" value="PRK05581.1-4"/>
    <property type="match status" value="1"/>
</dbReference>
<feature type="active site" description="Proton acceptor" evidence="11">
    <location>
        <position position="74"/>
    </location>
</feature>
<dbReference type="Proteomes" id="UP001055712">
    <property type="component" value="Unassembled WGS sequence"/>
</dbReference>
<evidence type="ECO:0000313" key="14">
    <source>
        <dbReference type="EMBL" id="KAI3428114.1"/>
    </source>
</evidence>
<dbReference type="PROSITE" id="PS01085">
    <property type="entry name" value="RIBUL_P_3_EPIMER_1"/>
    <property type="match status" value="1"/>
</dbReference>
<feature type="binding site" evidence="12">
    <location>
        <position position="74"/>
    </location>
    <ligand>
        <name>a divalent metal cation</name>
        <dbReference type="ChEBI" id="CHEBI:60240"/>
    </ligand>
</feature>
<keyword evidence="10" id="KW-0119">Carbohydrate metabolism</keyword>
<organism evidence="14 15">
    <name type="scientific">Chlorella vulgaris</name>
    <name type="common">Green alga</name>
    <dbReference type="NCBI Taxonomy" id="3077"/>
    <lineage>
        <taxon>Eukaryota</taxon>
        <taxon>Viridiplantae</taxon>
        <taxon>Chlorophyta</taxon>
        <taxon>core chlorophytes</taxon>
        <taxon>Trebouxiophyceae</taxon>
        <taxon>Chlorellales</taxon>
        <taxon>Chlorellaceae</taxon>
        <taxon>Chlorella clade</taxon>
        <taxon>Chlorella</taxon>
    </lineage>
</organism>
<evidence type="ECO:0000256" key="2">
    <source>
        <dbReference type="ARBA" id="ARBA00001936"/>
    </source>
</evidence>
<comment type="caution">
    <text evidence="14">The sequence shown here is derived from an EMBL/GenBank/DDBJ whole genome shotgun (WGS) entry which is preliminary data.</text>
</comment>
<feature type="binding site" evidence="13">
    <location>
        <position position="218"/>
    </location>
    <ligand>
        <name>substrate</name>
    </ligand>
</feature>
<evidence type="ECO:0000256" key="3">
    <source>
        <dbReference type="ARBA" id="ARBA00001941"/>
    </source>
</evidence>
<comment type="cofactor">
    <cofactor evidence="5">
        <name>Fe(2+)</name>
        <dbReference type="ChEBI" id="CHEBI:29033"/>
    </cofactor>
</comment>
<dbReference type="InterPro" id="IPR000056">
    <property type="entry name" value="Ribul_P_3_epim-like"/>
</dbReference>
<dbReference type="SUPFAM" id="SSF51366">
    <property type="entry name" value="Ribulose-phoshate binding barrel"/>
    <property type="match status" value="1"/>
</dbReference>
<comment type="cofactor">
    <cofactor evidence="3">
        <name>Co(2+)</name>
        <dbReference type="ChEBI" id="CHEBI:48828"/>
    </cofactor>
</comment>
<dbReference type="AlphaFoldDB" id="A0A9D4YVA8"/>
<accession>A0A9D4YVA8</accession>
<evidence type="ECO:0000256" key="1">
    <source>
        <dbReference type="ARBA" id="ARBA00001782"/>
    </source>
</evidence>
<keyword evidence="8 12" id="KW-0479">Metal-binding</keyword>
<evidence type="ECO:0000256" key="12">
    <source>
        <dbReference type="PIRSR" id="PIRSR001461-2"/>
    </source>
</evidence>
<dbReference type="Pfam" id="PF00834">
    <property type="entry name" value="Ribul_P_3_epim"/>
    <property type="match status" value="1"/>
</dbReference>
<comment type="cofactor">
    <cofactor evidence="2">
        <name>Mn(2+)</name>
        <dbReference type="ChEBI" id="CHEBI:29035"/>
    </cofactor>
</comment>
<dbReference type="GO" id="GO:0005737">
    <property type="term" value="C:cytoplasm"/>
    <property type="evidence" value="ECO:0007669"/>
    <property type="project" value="UniProtKB-ARBA"/>
</dbReference>
<dbReference type="EC" id="5.1.3.1" evidence="7 10"/>
<comment type="catalytic activity">
    <reaction evidence="1 10">
        <text>D-ribulose 5-phosphate = D-xylulose 5-phosphate</text>
        <dbReference type="Rhea" id="RHEA:13677"/>
        <dbReference type="ChEBI" id="CHEBI:57737"/>
        <dbReference type="ChEBI" id="CHEBI:58121"/>
        <dbReference type="EC" id="5.1.3.1"/>
    </reaction>
</comment>
<dbReference type="GO" id="GO:0004750">
    <property type="term" value="F:D-ribulose-phosphate 3-epimerase activity"/>
    <property type="evidence" value="ECO:0007669"/>
    <property type="project" value="UniProtKB-EC"/>
</dbReference>
<feature type="binding site" evidence="12">
    <location>
        <position position="105"/>
    </location>
    <ligand>
        <name>a divalent metal cation</name>
        <dbReference type="ChEBI" id="CHEBI:60240"/>
    </ligand>
</feature>
<feature type="binding site" evidence="13">
    <location>
        <position position="105"/>
    </location>
    <ligand>
        <name>substrate</name>
    </ligand>
</feature>
<dbReference type="GO" id="GO:0006098">
    <property type="term" value="P:pentose-phosphate shunt"/>
    <property type="evidence" value="ECO:0007669"/>
    <property type="project" value="InterPro"/>
</dbReference>
<dbReference type="InterPro" id="IPR026019">
    <property type="entry name" value="Ribul_P_3_epim"/>
</dbReference>
<comment type="similarity">
    <text evidence="6 10">Belongs to the ribulose-phosphate 3-epimerase family.</text>
</comment>
<evidence type="ECO:0000256" key="10">
    <source>
        <dbReference type="PIRNR" id="PIRNR001461"/>
    </source>
</evidence>
<sequence length="267" mass="28261">MAAALSARAFTVQAPKSASRSRTSVRVQASRISVDSFSKDDVIVSPSILSANFANLGAQVEAIDKAGCDWIHVDVMDGRFVPNITIGPLVVDALRPVTDKPLDCHLMIVEPELRVADFAKAGADIISVHCETAATIHLDRIVNQIKDLGLKAGVVLNPATSLDQIEYVLPIVDLVLIMSVNPGFGGQKFINSQIEKIRKLKQMCNEKGCNPWIEVDGGVTADNAYMVIEAGANAIVSGSGVFGAKNGDYAAAIKGIKNSKAPATVHA</sequence>
<evidence type="ECO:0000256" key="7">
    <source>
        <dbReference type="ARBA" id="ARBA00013188"/>
    </source>
</evidence>
<feature type="active site" description="Proton donor" evidence="11">
    <location>
        <position position="216"/>
    </location>
</feature>
<evidence type="ECO:0000256" key="13">
    <source>
        <dbReference type="PIRSR" id="PIRSR001461-3"/>
    </source>
</evidence>
<dbReference type="EMBL" id="SIDB01000009">
    <property type="protein sequence ID" value="KAI3428114.1"/>
    <property type="molecule type" value="Genomic_DNA"/>
</dbReference>
<reference evidence="14" key="1">
    <citation type="journal article" date="2019" name="Plant J.">
        <title>Chlorella vulgaris genome assembly and annotation reveals the molecular basis for metabolic acclimation to high light conditions.</title>
        <authorList>
            <person name="Cecchin M."/>
            <person name="Marcolungo L."/>
            <person name="Rossato M."/>
            <person name="Girolomoni L."/>
            <person name="Cosentino E."/>
            <person name="Cuine S."/>
            <person name="Li-Beisson Y."/>
            <person name="Delledonne M."/>
            <person name="Ballottari M."/>
        </authorList>
    </citation>
    <scope>NUCLEOTIDE SEQUENCE</scope>
    <source>
        <strain evidence="14">211/11P</strain>
    </source>
</reference>
<evidence type="ECO:0000256" key="4">
    <source>
        <dbReference type="ARBA" id="ARBA00001947"/>
    </source>
</evidence>
<dbReference type="GO" id="GO:0005975">
    <property type="term" value="P:carbohydrate metabolic process"/>
    <property type="evidence" value="ECO:0007669"/>
    <property type="project" value="InterPro"/>
</dbReference>